<organism evidence="1">
    <name type="scientific">Ranid herpesvirus 3</name>
    <dbReference type="NCBI Taxonomy" id="1987509"/>
    <lineage>
        <taxon>Viruses</taxon>
        <taxon>Duplodnaviria</taxon>
        <taxon>Heunggongvirae</taxon>
        <taxon>Peploviricota</taxon>
        <taxon>Herviviricetes</taxon>
        <taxon>Herpesvirales</taxon>
        <taxon>Alloherpesviridae</taxon>
        <taxon>Batravirus</taxon>
        <taxon>Batravirus ranidallo3</taxon>
    </lineage>
</organism>
<protein>
    <submittedName>
        <fullName evidence="1">Oxidoreductase motif protein</fullName>
    </submittedName>
</protein>
<keyword evidence="2" id="KW-1185">Reference proteome</keyword>
<evidence type="ECO:0000313" key="1">
    <source>
        <dbReference type="EMBL" id="ARR28983.1"/>
    </source>
</evidence>
<sequence>MDHGRLKETATVSIAFHCKKDVWEVFERKSPFFYHTYRSESDGFFNLLLNWLDEQVLTWRRLITIPQDATSDTFEHLLKSLKTTSKFKIFDIIQQDCTKRYLGLLKLLEVRNSSLNKEITVAAKNVNACLLSLHIFLSHLVPDNDTNRTSIESLDFPYEPFVCGFSGFKCYTFKETYTVLLPSLKFRELIRTADRAAGKWKVALYITRSDFELLDLGFSFVRWDPLENAPKWVDALCEYNPMVCRYALNLVRLLRRFCNQLQTTAKAQEQGSLCEYLELEVLIKQITTFCHHIAEYIKDWIMDKRRAFSTNYII</sequence>
<reference evidence="1" key="1">
    <citation type="journal article" date="2017" name="Vet. Pathol.">
        <title>Ranid Herpesvirus 3 and Proliferative Dermatitis in Free-Ranging Wild Common Frogs (Rana Temporaria).</title>
        <authorList>
            <person name="Origgi F.C."/>
            <person name="Schmidt B.R."/>
            <person name="Lohmann P."/>
            <person name="Otten P."/>
            <person name="Akdesir E."/>
            <person name="Gaschen V."/>
            <person name="Aguilar-Bultet L."/>
            <person name="Wahli T."/>
            <person name="Sattler U."/>
            <person name="Stoffel M.H."/>
        </authorList>
    </citation>
    <scope>NUCLEOTIDE SEQUENCE [LARGE SCALE GENOMIC DNA]</scope>
    <source>
        <strain evidence="1">FO1_2015</strain>
    </source>
</reference>
<dbReference type="EMBL" id="KX832224">
    <property type="protein sequence ID" value="ARR28983.1"/>
    <property type="molecule type" value="Genomic_DNA"/>
</dbReference>
<proteinExistence type="predicted"/>
<dbReference type="GeneID" id="32878317"/>
<name>A0A1X9T5L1_9VIRU</name>
<evidence type="ECO:0000313" key="2">
    <source>
        <dbReference type="Proteomes" id="UP000203507"/>
    </source>
</evidence>
<accession>A0A1X9T5L1</accession>
<dbReference type="RefSeq" id="YP_009362492.1">
    <property type="nucleotide sequence ID" value="NC_034618.1"/>
</dbReference>
<dbReference type="Proteomes" id="UP000203507">
    <property type="component" value="Segment"/>
</dbReference>
<dbReference type="KEGG" id="vg:32878317"/>